<name>A0A317Z9P1_STAPS</name>
<organism evidence="1 2">
    <name type="scientific">Staphylococcus pseudintermedius</name>
    <dbReference type="NCBI Taxonomy" id="283734"/>
    <lineage>
        <taxon>Bacteria</taxon>
        <taxon>Bacillati</taxon>
        <taxon>Bacillota</taxon>
        <taxon>Bacilli</taxon>
        <taxon>Bacillales</taxon>
        <taxon>Staphylococcaceae</taxon>
        <taxon>Staphylococcus</taxon>
        <taxon>Staphylococcus intermedius group</taxon>
    </lineage>
</organism>
<comment type="caution">
    <text evidence="1">The sequence shown here is derived from an EMBL/GenBank/DDBJ whole genome shotgun (WGS) entry which is preliminary data.</text>
</comment>
<dbReference type="EMBL" id="QEIV01000622">
    <property type="protein sequence ID" value="PWZ98598.1"/>
    <property type="molecule type" value="Genomic_DNA"/>
</dbReference>
<proteinExistence type="predicted"/>
<dbReference type="Proteomes" id="UP000246351">
    <property type="component" value="Unassembled WGS sequence"/>
</dbReference>
<reference evidence="1 2" key="1">
    <citation type="journal article" date="2018" name="Vet. Microbiol.">
        <title>Clonal diversity and geographic distribution of methicillin-resistant Staphylococcus pseudintermedius from Australian animals: Discovery of novel sequence types.</title>
        <authorList>
            <person name="Worthing K.A."/>
            <person name="Abraham S."/>
            <person name="Coombs G.W."/>
            <person name="Pang S."/>
            <person name="Saputra S."/>
            <person name="Jordan D."/>
            <person name="Trott D.J."/>
            <person name="Norris J.M."/>
        </authorList>
    </citation>
    <scope>NUCLEOTIDE SEQUENCE [LARGE SCALE GENOMIC DNA]</scope>
    <source>
        <strain evidence="1 2">ST71 3</strain>
    </source>
</reference>
<feature type="non-terminal residue" evidence="1">
    <location>
        <position position="31"/>
    </location>
</feature>
<evidence type="ECO:0000313" key="1">
    <source>
        <dbReference type="EMBL" id="PWZ98598.1"/>
    </source>
</evidence>
<sequence>MTFNRKQLRVYFIAGTQDVKQGSLDGILKEA</sequence>
<dbReference type="EC" id="2.5.1.3" evidence="1"/>
<accession>A0A317Z9P1</accession>
<dbReference type="AlphaFoldDB" id="A0A317Z9P1"/>
<gene>
    <name evidence="1" type="primary">thiE</name>
    <name evidence="1" type="ORF">DD924_07205</name>
</gene>
<dbReference type="GO" id="GO:0004789">
    <property type="term" value="F:thiamine-phosphate diphosphorylase activity"/>
    <property type="evidence" value="ECO:0007669"/>
    <property type="project" value="UniProtKB-EC"/>
</dbReference>
<evidence type="ECO:0000313" key="2">
    <source>
        <dbReference type="Proteomes" id="UP000246351"/>
    </source>
</evidence>
<protein>
    <submittedName>
        <fullName evidence="1">Thiamine phosphate synthase</fullName>
        <ecNumber evidence="1">2.5.1.3</ecNumber>
    </submittedName>
</protein>
<keyword evidence="1" id="KW-0808">Transferase</keyword>